<dbReference type="InterPro" id="IPR032466">
    <property type="entry name" value="Metal_Hydrolase"/>
</dbReference>
<dbReference type="InterPro" id="IPR032465">
    <property type="entry name" value="ACMSD"/>
</dbReference>
<evidence type="ECO:0000256" key="1">
    <source>
        <dbReference type="ARBA" id="ARBA00023239"/>
    </source>
</evidence>
<dbReference type="Proteomes" id="UP001552594">
    <property type="component" value="Unassembled WGS sequence"/>
</dbReference>
<feature type="domain" description="Amidohydrolase-related" evidence="2">
    <location>
        <begin position="100"/>
        <end position="396"/>
    </location>
</feature>
<gene>
    <name evidence="3" type="ORF">AB0L16_15300</name>
</gene>
<comment type="caution">
    <text evidence="3">The sequence shown here is derived from an EMBL/GenBank/DDBJ whole genome shotgun (WGS) entry which is preliminary data.</text>
</comment>
<evidence type="ECO:0000313" key="3">
    <source>
        <dbReference type="EMBL" id="MEV5507824.1"/>
    </source>
</evidence>
<dbReference type="InterPro" id="IPR006680">
    <property type="entry name" value="Amidohydro-rel"/>
</dbReference>
<organism evidence="3 4">
    <name type="scientific">Streptomyces orinoci</name>
    <name type="common">Streptoverticillium orinoci</name>
    <dbReference type="NCBI Taxonomy" id="67339"/>
    <lineage>
        <taxon>Bacteria</taxon>
        <taxon>Bacillati</taxon>
        <taxon>Actinomycetota</taxon>
        <taxon>Actinomycetes</taxon>
        <taxon>Kitasatosporales</taxon>
        <taxon>Streptomycetaceae</taxon>
        <taxon>Streptomyces</taxon>
    </lineage>
</organism>
<dbReference type="RefSeq" id="WP_109281641.1">
    <property type="nucleotide sequence ID" value="NZ_JBFAUK010000010.1"/>
</dbReference>
<proteinExistence type="predicted"/>
<dbReference type="Pfam" id="PF04909">
    <property type="entry name" value="Amidohydro_2"/>
    <property type="match status" value="1"/>
</dbReference>
<evidence type="ECO:0000259" key="2">
    <source>
        <dbReference type="Pfam" id="PF04909"/>
    </source>
</evidence>
<accession>A0ABV3JZW3</accession>
<keyword evidence="1" id="KW-0456">Lyase</keyword>
<protein>
    <submittedName>
        <fullName evidence="3">Amidohydrolase family protein</fullName>
    </submittedName>
</protein>
<reference evidence="3 4" key="1">
    <citation type="submission" date="2024-06" db="EMBL/GenBank/DDBJ databases">
        <title>The Natural Products Discovery Center: Release of the First 8490 Sequenced Strains for Exploring Actinobacteria Biosynthetic Diversity.</title>
        <authorList>
            <person name="Kalkreuter E."/>
            <person name="Kautsar S.A."/>
            <person name="Yang D."/>
            <person name="Bader C.D."/>
            <person name="Teijaro C.N."/>
            <person name="Fluegel L."/>
            <person name="Davis C.M."/>
            <person name="Simpson J.R."/>
            <person name="Lauterbach L."/>
            <person name="Steele A.D."/>
            <person name="Gui C."/>
            <person name="Meng S."/>
            <person name="Li G."/>
            <person name="Viehrig K."/>
            <person name="Ye F."/>
            <person name="Su P."/>
            <person name="Kiefer A.F."/>
            <person name="Nichols A."/>
            <person name="Cepeda A.J."/>
            <person name="Yan W."/>
            <person name="Fan B."/>
            <person name="Jiang Y."/>
            <person name="Adhikari A."/>
            <person name="Zheng C.-J."/>
            <person name="Schuster L."/>
            <person name="Cowan T.M."/>
            <person name="Smanski M.J."/>
            <person name="Chevrette M.G."/>
            <person name="De Carvalho L.P.S."/>
            <person name="Shen B."/>
        </authorList>
    </citation>
    <scope>NUCLEOTIDE SEQUENCE [LARGE SCALE GENOMIC DNA]</scope>
    <source>
        <strain evidence="3 4">NPDC052347</strain>
    </source>
</reference>
<sequence>MRSFPKIISVDDHTVEPPDVWRNRLPARFRDAGPRVVRAPVKQMTFTGGRFTPEMGAPGGEGPQADWWIYEDLHRPLTRLDTAVGFSREEVRLEGITYEQMRPGSYRVADRLADMDLNHVESALCFPTFPRFCGQIFTEAADRELALLCVRAYNDWMVEEWCGTAHGRLIPLTIVPLWDPELAAREVRRNAERGVPAVCFSEIPPHLGLPSIHTDHWDPFLCACAETGTVLAMHIGSSSRMPSTSEDAPPAVGSAITFANCCFSLADWLMSGAFDRFPGLRVMYAEGQIGWIPYLLERADTVWAENRGWGGVADKVRRPPSELFAGHVYGCFFDDAFGLRNLDAIGAANVLYETDYPHSDSTWPRSREVAQRQMAHLDPATVERIVRGNAIELLGLSADGRWAPAAAR</sequence>
<dbReference type="PANTHER" id="PTHR21240:SF28">
    <property type="entry name" value="ISO-OROTATE DECARBOXYLASE (EUROFUNG)"/>
    <property type="match status" value="1"/>
</dbReference>
<dbReference type="SUPFAM" id="SSF51556">
    <property type="entry name" value="Metallo-dependent hydrolases"/>
    <property type="match status" value="1"/>
</dbReference>
<evidence type="ECO:0000313" key="4">
    <source>
        <dbReference type="Proteomes" id="UP001552594"/>
    </source>
</evidence>
<keyword evidence="4" id="KW-1185">Reference proteome</keyword>
<dbReference type="PANTHER" id="PTHR21240">
    <property type="entry name" value="2-AMINO-3-CARBOXYLMUCONATE-6-SEMIALDEHYDE DECARBOXYLASE"/>
    <property type="match status" value="1"/>
</dbReference>
<name>A0ABV3JZW3_STRON</name>
<dbReference type="Gene3D" id="3.20.20.140">
    <property type="entry name" value="Metal-dependent hydrolases"/>
    <property type="match status" value="1"/>
</dbReference>
<dbReference type="EMBL" id="JBFAUK010000010">
    <property type="protein sequence ID" value="MEV5507824.1"/>
    <property type="molecule type" value="Genomic_DNA"/>
</dbReference>